<dbReference type="Proteomes" id="UP000051449">
    <property type="component" value="Unassembled WGS sequence"/>
</dbReference>
<evidence type="ECO:0000313" key="6">
    <source>
        <dbReference type="EMBL" id="MDR8429971.1"/>
    </source>
</evidence>
<reference evidence="11 18" key="6">
    <citation type="submission" date="2018-12" db="EMBL/GenBank/DDBJ databases">
        <title>Draft Genome Sequences Human Pathogenic Acinetobacter baumannii Strains.</title>
        <authorList>
            <person name="Madhi M."/>
            <person name="Ronco T."/>
            <person name="Olsen R.H."/>
            <person name="Hassani A."/>
        </authorList>
    </citation>
    <scope>NUCLEOTIDE SEQUENCE [LARGE SCALE GENOMIC DNA]</scope>
    <source>
        <strain evidence="11 18">AB3</strain>
    </source>
</reference>
<dbReference type="EMBL" id="UFMQ01000008">
    <property type="protein sequence ID" value="SST23738.1"/>
    <property type="molecule type" value="Genomic_DNA"/>
</dbReference>
<evidence type="ECO:0000313" key="18">
    <source>
        <dbReference type="Proteomes" id="UP000268239"/>
    </source>
</evidence>
<protein>
    <submittedName>
        <fullName evidence="7">Uncharacterized protein</fullName>
    </submittedName>
</protein>
<reference evidence="7 14" key="2">
    <citation type="submission" date="2016-05" db="EMBL/GenBank/DDBJ databases">
        <title>The evolution of Acinetobacter baumannii in vivo.</title>
        <authorList>
            <person name="Hua X."/>
            <person name="Yu Y."/>
        </authorList>
    </citation>
    <scope>NUCLEOTIDE SEQUENCE [LARGE SCALE GENOMIC DNA]</scope>
    <source>
        <strain evidence="7 14">XH647</strain>
    </source>
</reference>
<accession>A0A059ZKS5</accession>
<proteinExistence type="predicted"/>
<evidence type="ECO:0000313" key="13">
    <source>
        <dbReference type="Proteomes" id="UP000051449"/>
    </source>
</evidence>
<evidence type="ECO:0000313" key="16">
    <source>
        <dbReference type="Proteomes" id="UP000237823"/>
    </source>
</evidence>
<reference evidence="4 13" key="1">
    <citation type="submission" date="2015-10" db="EMBL/GenBank/DDBJ databases">
        <title>The utility of whole genome sequencing in characterizing Acinetobacter epidemiology and analyzing hospital outbreaks.</title>
        <authorList>
            <person name="Ozer E.A."/>
            <person name="Fitzpatrick M.A."/>
            <person name="Hauser A.R."/>
        </authorList>
    </citation>
    <scope>NUCLEOTIDE SEQUENCE [LARGE SCALE GENOMIC DNA]</scope>
    <source>
        <strain evidence="4 13">ABBL072</strain>
    </source>
</reference>
<reference evidence="9 16" key="3">
    <citation type="submission" date="2017-04" db="EMBL/GenBank/DDBJ databases">
        <title>Comparison of Acinetobacter baumannii whole genome sequences from two major hospitals in Kuwait.</title>
        <authorList>
            <person name="Nasser K."/>
            <person name="Habibi N."/>
            <person name="Khan M.W."/>
            <person name="Purohit P."/>
            <person name="Al-Obaid I."/>
            <person name="Dhar R."/>
            <person name="Al-Fouzan W."/>
            <person name="Mustafa A.S."/>
        </authorList>
    </citation>
    <scope>NUCLEOTIDE SEQUENCE [LARGE SCALE GENOMIC DNA]</scope>
    <source>
        <strain evidence="9 16">KUFAR57</strain>
    </source>
</reference>
<dbReference type="Proteomes" id="UP000179937">
    <property type="component" value="Unassembled WGS sequence"/>
</dbReference>
<dbReference type="OMA" id="QYTRLWL"/>
<organism evidence="7 14">
    <name type="scientific">Acinetobacter baumannii</name>
    <dbReference type="NCBI Taxonomy" id="470"/>
    <lineage>
        <taxon>Bacteria</taxon>
        <taxon>Pseudomonadati</taxon>
        <taxon>Pseudomonadota</taxon>
        <taxon>Gammaproteobacteria</taxon>
        <taxon>Moraxellales</taxon>
        <taxon>Moraxellaceae</taxon>
        <taxon>Acinetobacter</taxon>
        <taxon>Acinetobacter calcoaceticus/baumannii complex</taxon>
    </lineage>
</organism>
<evidence type="ECO:0000313" key="2">
    <source>
        <dbReference type="EMBL" id="EKU3568786.1"/>
    </source>
</evidence>
<dbReference type="EMBL" id="VMAF01000002">
    <property type="protein sequence ID" value="MDR8429971.1"/>
    <property type="molecule type" value="Genomic_DNA"/>
</dbReference>
<dbReference type="EMBL" id="RXLU01000022">
    <property type="protein sequence ID" value="RTQ82313.1"/>
    <property type="molecule type" value="Genomic_DNA"/>
</dbReference>
<evidence type="ECO:0000313" key="3">
    <source>
        <dbReference type="EMBL" id="EMN1071883.1"/>
    </source>
</evidence>
<dbReference type="Proteomes" id="UP000664966">
    <property type="component" value="Chromosome"/>
</dbReference>
<sequence length="297" mass="32293">MQITIVSAGKIIPASELISATLRTDLVPIPASIEFTVQSTTELDSLLKEGELLTVNDISHPFELIKVTPLKTQTIKQDRRVGGISCIGILAGCKRLIEYSKQAIISNETSFNSVIRACGATISLGSDLPLPKFVCLKGSMPTQRLAHYLQQEAAVICFQNNKVSAQKIDSFFKKEPITKLDPSSVVWISSKPLELMQKSSFVTVENNGSTVVGDDSITPGHTVTQRAGLDARQVKNLEKVLIMRGTIIRPLNLNWNAGDIFEIDSKKYVVLTAAHHIDTGAIGGSMGTSSKFWIANL</sequence>
<dbReference type="EMBL" id="ABFEVW030000013">
    <property type="protein sequence ID" value="EMN1071883.1"/>
    <property type="molecule type" value="Genomic_DNA"/>
</dbReference>
<reference evidence="12 17" key="5">
    <citation type="submission" date="2018-07" db="EMBL/GenBank/DDBJ databases">
        <authorList>
            <consortium name="Pathogen Informatics"/>
        </authorList>
    </citation>
    <scope>NUCLEOTIDE SEQUENCE [LARGE SCALE GENOMIC DNA]</scope>
    <source>
        <strain evidence="12 17">4300STDY7045823</strain>
    </source>
</reference>
<dbReference type="EMBL" id="AAYLMQ010000029">
    <property type="protein sequence ID" value="EGY2378015.1"/>
    <property type="molecule type" value="Genomic_DNA"/>
</dbReference>
<evidence type="ECO:0000313" key="4">
    <source>
        <dbReference type="EMBL" id="KQE02841.1"/>
    </source>
</evidence>
<evidence type="ECO:0000313" key="12">
    <source>
        <dbReference type="EMBL" id="SST23738.1"/>
    </source>
</evidence>
<evidence type="ECO:0000313" key="8">
    <source>
        <dbReference type="EMBL" id="PQL81514.1"/>
    </source>
</evidence>
<evidence type="ECO:0000313" key="17">
    <source>
        <dbReference type="Proteomes" id="UP000252694"/>
    </source>
</evidence>
<dbReference type="Proteomes" id="UP000252694">
    <property type="component" value="Unassembled WGS sequence"/>
</dbReference>
<dbReference type="RefSeq" id="WP_001167468.1">
    <property type="nucleotide sequence ID" value="NZ_AP025531.1"/>
</dbReference>
<dbReference type="Proteomes" id="UP000237823">
    <property type="component" value="Unassembled WGS sequence"/>
</dbReference>
<reference evidence="8 15" key="4">
    <citation type="submission" date="2018-02" db="EMBL/GenBank/DDBJ databases">
        <title>Acinetobacter baumanii whole genome sequence.</title>
        <authorList>
            <person name="Qasim Z.J."/>
        </authorList>
    </citation>
    <scope>NUCLEOTIDE SEQUENCE [LARGE SCALE GENOMIC DNA]</scope>
    <source>
        <strain evidence="8 15">ZQ8</strain>
    </source>
</reference>
<evidence type="ECO:0000313" key="7">
    <source>
        <dbReference type="EMBL" id="OIG74966.1"/>
    </source>
</evidence>
<reference evidence="5" key="7">
    <citation type="submission" date="2019-07" db="EMBL/GenBank/DDBJ databases">
        <title>Biological characteristics of mucoid Acinetobacter baumannii from a general hospital in China.</title>
        <authorList>
            <person name="Hua X."/>
            <person name="Yu Y."/>
        </authorList>
    </citation>
    <scope>NUCLEOTIDE SEQUENCE [LARGE SCALE GENOMIC DNA]</scope>
    <source>
        <strain evidence="5">N41</strain>
        <strain evidence="6">N8</strain>
    </source>
</reference>
<name>A0A059ZKS5_ACIBA</name>
<dbReference type="EMBL" id="CP072270">
    <property type="protein sequence ID" value="QTK42350.1"/>
    <property type="molecule type" value="Genomic_DNA"/>
</dbReference>
<dbReference type="Proteomes" id="UP000233757">
    <property type="component" value="Unassembled WGS sequence"/>
</dbReference>
<dbReference type="EMBL" id="LLGC01000186">
    <property type="protein sequence ID" value="KQE02841.1"/>
    <property type="molecule type" value="Genomic_DNA"/>
</dbReference>
<dbReference type="EMBL" id="ABFEVW020000013">
    <property type="protein sequence ID" value="EKU3568786.1"/>
    <property type="molecule type" value="Genomic_DNA"/>
</dbReference>
<reference evidence="3" key="9">
    <citation type="submission" date="2024-02" db="EMBL/GenBank/DDBJ databases">
        <authorList>
            <consortium name="Clinical and Environmental Microbiology Branch: Whole genome sequencing antimicrobial resistance pathogens in the healthcare setting"/>
        </authorList>
    </citation>
    <scope>NUCLEOTIDE SEQUENCE</scope>
    <source>
        <strain evidence="1">2018HL-00813</strain>
        <strain evidence="2">2021GN-00227</strain>
    </source>
</reference>
<dbReference type="EMBL" id="LYKI01000003">
    <property type="protein sequence ID" value="OIG74966.1"/>
    <property type="molecule type" value="Genomic_DNA"/>
</dbReference>
<dbReference type="EMBL" id="NEPB01000013">
    <property type="protein sequence ID" value="PRN35329.1"/>
    <property type="molecule type" value="Genomic_DNA"/>
</dbReference>
<evidence type="ECO:0000313" key="5">
    <source>
        <dbReference type="EMBL" id="MDR8260836.1"/>
    </source>
</evidence>
<dbReference type="EMBL" id="PHJU02000033">
    <property type="protein sequence ID" value="PQL81514.1"/>
    <property type="molecule type" value="Genomic_DNA"/>
</dbReference>
<dbReference type="KEGG" id="abw:BL01_00205"/>
<evidence type="ECO:0000313" key="1">
    <source>
        <dbReference type="EMBL" id="EGY2378015.1"/>
    </source>
</evidence>
<gene>
    <name evidence="7" type="ORF">A7M90_12580</name>
    <name evidence="4" type="ORF">APD33_15640</name>
    <name evidence="9" type="ORF">B9W25_08395</name>
    <name evidence="8" type="ORF">CV954_015025</name>
    <name evidence="11" type="ORF">EJ062_05760</name>
    <name evidence="6" type="ORF">FPK63_02520</name>
    <name evidence="5" type="ORF">FPK87_10200</name>
    <name evidence="10" type="ORF">J6E47_13090</name>
    <name evidence="1" type="ORF">JHZ39_002411</name>
    <name evidence="2" type="ORF">MKP18_002192</name>
    <name evidence="12" type="ORF">SAMEA104305318_02113</name>
</gene>
<dbReference type="Proteomes" id="UP000268239">
    <property type="component" value="Unassembled WGS sequence"/>
</dbReference>
<evidence type="ECO:0000313" key="11">
    <source>
        <dbReference type="EMBL" id="RTQ82313.1"/>
    </source>
</evidence>
<evidence type="ECO:0000313" key="10">
    <source>
        <dbReference type="EMBL" id="QTK42350.1"/>
    </source>
</evidence>
<dbReference type="AlphaFoldDB" id="A0A059ZKS5"/>
<dbReference type="PATRIC" id="fig|470.1288.peg.40"/>
<dbReference type="EMBL" id="VMBB01000013">
    <property type="protein sequence ID" value="MDR8260836.1"/>
    <property type="molecule type" value="Genomic_DNA"/>
</dbReference>
<evidence type="ECO:0000313" key="9">
    <source>
        <dbReference type="EMBL" id="PRN35329.1"/>
    </source>
</evidence>
<reference evidence="10" key="8">
    <citation type="submission" date="2021-03" db="EMBL/GenBank/DDBJ databases">
        <title>Complete genome sequencing of Acinetobacter baumannii.</title>
        <authorList>
            <person name="Yadav B."/>
            <person name="Makwana N."/>
            <person name="Kharat A.S."/>
            <person name="Veeraraghavan B."/>
            <person name="Vijayakumar S."/>
            <person name="Priya M."/>
        </authorList>
    </citation>
    <scope>NUCLEOTIDE SEQUENCE</scope>
    <source>
        <strain evidence="10">KSK6</strain>
    </source>
</reference>
<evidence type="ECO:0000313" key="15">
    <source>
        <dbReference type="Proteomes" id="UP000233757"/>
    </source>
</evidence>
<evidence type="ECO:0000313" key="14">
    <source>
        <dbReference type="Proteomes" id="UP000179937"/>
    </source>
</evidence>